<dbReference type="OrthoDB" id="9773738at2"/>
<proteinExistence type="inferred from homology"/>
<keyword evidence="2" id="KW-0479">Metal-binding</keyword>
<dbReference type="InterPro" id="IPR001279">
    <property type="entry name" value="Metallo-B-lactamas"/>
</dbReference>
<evidence type="ECO:0000313" key="8">
    <source>
        <dbReference type="Proteomes" id="UP000245680"/>
    </source>
</evidence>
<feature type="domain" description="Metallo-beta-lactamase" evidence="6">
    <location>
        <begin position="98"/>
        <end position="301"/>
    </location>
</feature>
<dbReference type="AlphaFoldDB" id="A0A2V2LES7"/>
<keyword evidence="3 7" id="KW-0378">Hydrolase</keyword>
<name>A0A2V2LES7_9RHOB</name>
<keyword evidence="8" id="KW-1185">Reference proteome</keyword>
<evidence type="ECO:0000256" key="2">
    <source>
        <dbReference type="ARBA" id="ARBA00022723"/>
    </source>
</evidence>
<comment type="similarity">
    <text evidence="1">Belongs to the metallo-beta-lactamase superfamily.</text>
</comment>
<dbReference type="GO" id="GO:0016787">
    <property type="term" value="F:hydrolase activity"/>
    <property type="evidence" value="ECO:0007669"/>
    <property type="project" value="UniProtKB-KW"/>
</dbReference>
<organism evidence="7 8">
    <name type="scientific">Meridianimarinicoccus roseus</name>
    <dbReference type="NCBI Taxonomy" id="2072018"/>
    <lineage>
        <taxon>Bacteria</taxon>
        <taxon>Pseudomonadati</taxon>
        <taxon>Pseudomonadota</taxon>
        <taxon>Alphaproteobacteria</taxon>
        <taxon>Rhodobacterales</taxon>
        <taxon>Paracoccaceae</taxon>
        <taxon>Meridianimarinicoccus</taxon>
    </lineage>
</organism>
<dbReference type="PANTHER" id="PTHR42978">
    <property type="entry name" value="QUORUM-QUENCHING LACTONASE YTNP-RELATED-RELATED"/>
    <property type="match status" value="1"/>
</dbReference>
<dbReference type="InterPro" id="IPR051013">
    <property type="entry name" value="MBL_superfamily_lactonases"/>
</dbReference>
<evidence type="ECO:0000256" key="4">
    <source>
        <dbReference type="ARBA" id="ARBA00022833"/>
    </source>
</evidence>
<dbReference type="SUPFAM" id="SSF56281">
    <property type="entry name" value="Metallo-hydrolase/oxidoreductase"/>
    <property type="match status" value="1"/>
</dbReference>
<dbReference type="PROSITE" id="PS51318">
    <property type="entry name" value="TAT"/>
    <property type="match status" value="1"/>
</dbReference>
<evidence type="ECO:0000313" key="7">
    <source>
        <dbReference type="EMBL" id="PWR03965.1"/>
    </source>
</evidence>
<accession>A0A2V2LES7</accession>
<feature type="chain" id="PRO_5015864748" evidence="5">
    <location>
        <begin position="37"/>
        <end position="329"/>
    </location>
</feature>
<dbReference type="InterPro" id="IPR006311">
    <property type="entry name" value="TAT_signal"/>
</dbReference>
<evidence type="ECO:0000259" key="6">
    <source>
        <dbReference type="SMART" id="SM00849"/>
    </source>
</evidence>
<evidence type="ECO:0000256" key="3">
    <source>
        <dbReference type="ARBA" id="ARBA00022801"/>
    </source>
</evidence>
<sequence length="329" mass="33631">MPFRPNTGKTDMKRRQFLSLAPAAGLAALPAGIAPAAGHGGAPALHEAQRRSVGDITVTALSDGGISLGHAPLQGISEEDYAAILRAGFHDPAGYTSGVNAFLVETGALKVLVDAGTGGFFGPEVDNLPANLAATGVAPGDITHVFATHLHPDHVGGALRDGAAVFPAAELVVHEADRAFWGDEGRFADGPEMMQAFAGLSQAVLAAYGDRLRVFDAETEIAPGLTALPLPGHTPGHSGLMIASGNDALLIWADIVHVAPVQLARPEVTIGFDVDPAQAAASRAAILDRVAAERLLVAGSHIPFPGLVHIAADGSGYRAVPAAFDYAAN</sequence>
<dbReference type="Gene3D" id="3.60.15.10">
    <property type="entry name" value="Ribonuclease Z/Hydroxyacylglutathione hydrolase-like"/>
    <property type="match status" value="1"/>
</dbReference>
<dbReference type="InterPro" id="IPR036866">
    <property type="entry name" value="RibonucZ/Hydroxyglut_hydro"/>
</dbReference>
<gene>
    <name evidence="7" type="ORF">DKT77_04445</name>
</gene>
<comment type="caution">
    <text evidence="7">The sequence shown here is derived from an EMBL/GenBank/DDBJ whole genome shotgun (WGS) entry which is preliminary data.</text>
</comment>
<keyword evidence="5" id="KW-0732">Signal</keyword>
<dbReference type="Proteomes" id="UP000245680">
    <property type="component" value="Unassembled WGS sequence"/>
</dbReference>
<dbReference type="Pfam" id="PF00753">
    <property type="entry name" value="Lactamase_B"/>
    <property type="match status" value="1"/>
</dbReference>
<dbReference type="EMBL" id="QGKU01000015">
    <property type="protein sequence ID" value="PWR03965.1"/>
    <property type="molecule type" value="Genomic_DNA"/>
</dbReference>
<evidence type="ECO:0000256" key="1">
    <source>
        <dbReference type="ARBA" id="ARBA00007749"/>
    </source>
</evidence>
<keyword evidence="4" id="KW-0862">Zinc</keyword>
<reference evidence="7 8" key="1">
    <citation type="submission" date="2018-05" db="EMBL/GenBank/DDBJ databases">
        <title>Rhodobacteraceae gen. nov., sp. nov. isolated from sea water.</title>
        <authorList>
            <person name="Ren Y."/>
        </authorList>
    </citation>
    <scope>NUCLEOTIDE SEQUENCE [LARGE SCALE GENOMIC DNA]</scope>
    <source>
        <strain evidence="7 8">TG-679</strain>
    </source>
</reference>
<dbReference type="CDD" id="cd07720">
    <property type="entry name" value="OPHC2-like_MBL-fold"/>
    <property type="match status" value="1"/>
</dbReference>
<dbReference type="SMART" id="SM00849">
    <property type="entry name" value="Lactamase_B"/>
    <property type="match status" value="1"/>
</dbReference>
<feature type="signal peptide" evidence="5">
    <location>
        <begin position="1"/>
        <end position="36"/>
    </location>
</feature>
<dbReference type="GO" id="GO:0046872">
    <property type="term" value="F:metal ion binding"/>
    <property type="evidence" value="ECO:0007669"/>
    <property type="project" value="UniProtKB-KW"/>
</dbReference>
<evidence type="ECO:0000256" key="5">
    <source>
        <dbReference type="SAM" id="SignalP"/>
    </source>
</evidence>
<protein>
    <submittedName>
        <fullName evidence="7">MBL fold metallo-hydrolase</fullName>
    </submittedName>
</protein>
<dbReference type="PANTHER" id="PTHR42978:SF6">
    <property type="entry name" value="QUORUM-QUENCHING LACTONASE YTNP-RELATED"/>
    <property type="match status" value="1"/>
</dbReference>